<evidence type="ECO:0000313" key="1">
    <source>
        <dbReference type="EMBL" id="TWT72712.1"/>
    </source>
</evidence>
<dbReference type="AlphaFoldDB" id="A0A5C5YHC7"/>
<name>A0A5C5YHC7_9BACT</name>
<dbReference type="Proteomes" id="UP000318478">
    <property type="component" value="Unassembled WGS sequence"/>
</dbReference>
<keyword evidence="2" id="KW-1185">Reference proteome</keyword>
<reference evidence="1 2" key="1">
    <citation type="submission" date="2019-02" db="EMBL/GenBank/DDBJ databases">
        <title>Deep-cultivation of Planctomycetes and their phenomic and genomic characterization uncovers novel biology.</title>
        <authorList>
            <person name="Wiegand S."/>
            <person name="Jogler M."/>
            <person name="Boedeker C."/>
            <person name="Pinto D."/>
            <person name="Vollmers J."/>
            <person name="Rivas-Marin E."/>
            <person name="Kohn T."/>
            <person name="Peeters S.H."/>
            <person name="Heuer A."/>
            <person name="Rast P."/>
            <person name="Oberbeckmann S."/>
            <person name="Bunk B."/>
            <person name="Jeske O."/>
            <person name="Meyerdierks A."/>
            <person name="Storesund J.E."/>
            <person name="Kallscheuer N."/>
            <person name="Luecker S."/>
            <person name="Lage O.M."/>
            <person name="Pohl T."/>
            <person name="Merkel B.J."/>
            <person name="Hornburger P."/>
            <person name="Mueller R.-W."/>
            <person name="Bruemmer F."/>
            <person name="Labrenz M."/>
            <person name="Spormann A.M."/>
            <person name="Op Den Camp H."/>
            <person name="Overmann J."/>
            <person name="Amann R."/>
            <person name="Jetten M.S.M."/>
            <person name="Mascher T."/>
            <person name="Medema M.H."/>
            <person name="Devos D.P."/>
            <person name="Kaster A.-K."/>
            <person name="Ovreas L."/>
            <person name="Rohde M."/>
            <person name="Galperin M.Y."/>
            <person name="Jogler C."/>
        </authorList>
    </citation>
    <scope>NUCLEOTIDE SEQUENCE [LARGE SCALE GENOMIC DNA]</scope>
    <source>
        <strain evidence="1 2">Pla123a</strain>
    </source>
</reference>
<gene>
    <name evidence="1" type="ORF">Pla123a_40110</name>
</gene>
<protein>
    <submittedName>
        <fullName evidence="1">Uncharacterized protein</fullName>
    </submittedName>
</protein>
<accession>A0A5C5YHC7</accession>
<comment type="caution">
    <text evidence="1">The sequence shown here is derived from an EMBL/GenBank/DDBJ whole genome shotgun (WGS) entry which is preliminary data.</text>
</comment>
<proteinExistence type="predicted"/>
<dbReference type="EMBL" id="SJPO01000011">
    <property type="protein sequence ID" value="TWT72712.1"/>
    <property type="molecule type" value="Genomic_DNA"/>
</dbReference>
<sequence>MVKAQRCQEPHSFAGSSMTPLQRVGLLPCLPGAIPAAVQSLLA</sequence>
<evidence type="ECO:0000313" key="2">
    <source>
        <dbReference type="Proteomes" id="UP000318478"/>
    </source>
</evidence>
<organism evidence="1 2">
    <name type="scientific">Posidoniimonas polymericola</name>
    <dbReference type="NCBI Taxonomy" id="2528002"/>
    <lineage>
        <taxon>Bacteria</taxon>
        <taxon>Pseudomonadati</taxon>
        <taxon>Planctomycetota</taxon>
        <taxon>Planctomycetia</taxon>
        <taxon>Pirellulales</taxon>
        <taxon>Lacipirellulaceae</taxon>
        <taxon>Posidoniimonas</taxon>
    </lineage>
</organism>